<protein>
    <recommendedName>
        <fullName evidence="3">Secreted protein</fullName>
    </recommendedName>
</protein>
<evidence type="ECO:0000313" key="2">
    <source>
        <dbReference type="Proteomes" id="UP001234178"/>
    </source>
</evidence>
<proteinExistence type="predicted"/>
<accession>A0ABQ9Z2N5</accession>
<sequence>MASRSFMSSLSSIIAFIRSSAPTSFGRLGPVTASRSAGITASLPYTIMKGNSLVDGKALSCNVTVATGLTLHG</sequence>
<organism evidence="1 2">
    <name type="scientific">Daphnia magna</name>
    <dbReference type="NCBI Taxonomy" id="35525"/>
    <lineage>
        <taxon>Eukaryota</taxon>
        <taxon>Metazoa</taxon>
        <taxon>Ecdysozoa</taxon>
        <taxon>Arthropoda</taxon>
        <taxon>Crustacea</taxon>
        <taxon>Branchiopoda</taxon>
        <taxon>Diplostraca</taxon>
        <taxon>Cladocera</taxon>
        <taxon>Anomopoda</taxon>
        <taxon>Daphniidae</taxon>
        <taxon>Daphnia</taxon>
    </lineage>
</organism>
<dbReference type="Proteomes" id="UP001234178">
    <property type="component" value="Unassembled WGS sequence"/>
</dbReference>
<name>A0ABQ9Z2N5_9CRUS</name>
<keyword evidence="2" id="KW-1185">Reference proteome</keyword>
<dbReference type="EMBL" id="JAOYFB010000002">
    <property type="protein sequence ID" value="KAK4007055.1"/>
    <property type="molecule type" value="Genomic_DNA"/>
</dbReference>
<evidence type="ECO:0008006" key="3">
    <source>
        <dbReference type="Google" id="ProtNLM"/>
    </source>
</evidence>
<reference evidence="1 2" key="1">
    <citation type="journal article" date="2023" name="Nucleic Acids Res.">
        <title>The hologenome of Daphnia magna reveals possible DNA methylation and microbiome-mediated evolution of the host genome.</title>
        <authorList>
            <person name="Chaturvedi A."/>
            <person name="Li X."/>
            <person name="Dhandapani V."/>
            <person name="Marshall H."/>
            <person name="Kissane S."/>
            <person name="Cuenca-Cambronero M."/>
            <person name="Asole G."/>
            <person name="Calvet F."/>
            <person name="Ruiz-Romero M."/>
            <person name="Marangio P."/>
            <person name="Guigo R."/>
            <person name="Rago D."/>
            <person name="Mirbahai L."/>
            <person name="Eastwood N."/>
            <person name="Colbourne J.K."/>
            <person name="Zhou J."/>
            <person name="Mallon E."/>
            <person name="Orsini L."/>
        </authorList>
    </citation>
    <scope>NUCLEOTIDE SEQUENCE [LARGE SCALE GENOMIC DNA]</scope>
    <source>
        <strain evidence="1">LRV0_1</strain>
    </source>
</reference>
<evidence type="ECO:0000313" key="1">
    <source>
        <dbReference type="EMBL" id="KAK4007055.1"/>
    </source>
</evidence>
<gene>
    <name evidence="1" type="ORF">OUZ56_012211</name>
</gene>
<comment type="caution">
    <text evidence="1">The sequence shown here is derived from an EMBL/GenBank/DDBJ whole genome shotgun (WGS) entry which is preliminary data.</text>
</comment>